<dbReference type="OrthoDB" id="10521355at2759"/>
<evidence type="ECO:0000313" key="2">
    <source>
        <dbReference type="EMBL" id="PMD44114.1"/>
    </source>
</evidence>
<proteinExistence type="predicted"/>
<evidence type="ECO:0000256" key="1">
    <source>
        <dbReference type="SAM" id="Coils"/>
    </source>
</evidence>
<keyword evidence="1" id="KW-0175">Coiled coil</keyword>
<evidence type="ECO:0000313" key="3">
    <source>
        <dbReference type="Proteomes" id="UP000235786"/>
    </source>
</evidence>
<keyword evidence="3" id="KW-1185">Reference proteome</keyword>
<dbReference type="EMBL" id="KZ613941">
    <property type="protein sequence ID" value="PMD44114.1"/>
    <property type="molecule type" value="Genomic_DNA"/>
</dbReference>
<feature type="coiled-coil region" evidence="1">
    <location>
        <begin position="135"/>
        <end position="385"/>
    </location>
</feature>
<accession>A0A2J6S024</accession>
<protein>
    <submittedName>
        <fullName evidence="2">Uncharacterized protein</fullName>
    </submittedName>
</protein>
<organism evidence="2 3">
    <name type="scientific">Hyaloscypha variabilis (strain UAMH 11265 / GT02V1 / F)</name>
    <name type="common">Meliniomyces variabilis</name>
    <dbReference type="NCBI Taxonomy" id="1149755"/>
    <lineage>
        <taxon>Eukaryota</taxon>
        <taxon>Fungi</taxon>
        <taxon>Dikarya</taxon>
        <taxon>Ascomycota</taxon>
        <taxon>Pezizomycotina</taxon>
        <taxon>Leotiomycetes</taxon>
        <taxon>Helotiales</taxon>
        <taxon>Hyaloscyphaceae</taxon>
        <taxon>Hyaloscypha</taxon>
        <taxon>Hyaloscypha variabilis</taxon>
    </lineage>
</organism>
<name>A0A2J6S024_HYAVF</name>
<reference evidence="2 3" key="1">
    <citation type="submission" date="2016-04" db="EMBL/GenBank/DDBJ databases">
        <title>A degradative enzymes factory behind the ericoid mycorrhizal symbiosis.</title>
        <authorList>
            <consortium name="DOE Joint Genome Institute"/>
            <person name="Martino E."/>
            <person name="Morin E."/>
            <person name="Grelet G."/>
            <person name="Kuo A."/>
            <person name="Kohler A."/>
            <person name="Daghino S."/>
            <person name="Barry K."/>
            <person name="Choi C."/>
            <person name="Cichocki N."/>
            <person name="Clum A."/>
            <person name="Copeland A."/>
            <person name="Hainaut M."/>
            <person name="Haridas S."/>
            <person name="Labutti K."/>
            <person name="Lindquist E."/>
            <person name="Lipzen A."/>
            <person name="Khouja H.-R."/>
            <person name="Murat C."/>
            <person name="Ohm R."/>
            <person name="Olson A."/>
            <person name="Spatafora J."/>
            <person name="Veneault-Fourrey C."/>
            <person name="Henrissat B."/>
            <person name="Grigoriev I."/>
            <person name="Martin F."/>
            <person name="Perotto S."/>
        </authorList>
    </citation>
    <scope>NUCLEOTIDE SEQUENCE [LARGE SCALE GENOMIC DNA]</scope>
    <source>
        <strain evidence="2 3">F</strain>
    </source>
</reference>
<gene>
    <name evidence="2" type="ORF">L207DRAFT_579069</name>
</gene>
<dbReference type="AlphaFoldDB" id="A0A2J6S024"/>
<sequence length="645" mass="73917">MESGNQTLVNMSAEGRHNGQIISRGEDLDTMISNEYNKLKRTRQEARLEEQLEDYDAMAIDEFAHNESENQDDNDVIVVDVPQAKRPKQGHNGLEDVFEMADKFNETSKELLKGRFQKVASEAKANTQKALRKCRATAKAEITTLKNEVEQLRQELAMAKVEAGLAHQANLNSGALSAKYGNLEKAHKALKREFDQAKKEVSNSEEFRSQLATIQEEYGELREDYASLERDWEASETQLELLREEIKDFGESVEIYKAKSRQLDTANAALNKLQVEHEALQDVCRKLDRDIEITKDKAQATAALGSTSDQSKLKLLQLQYRALEKELERAKDCMKQADESVEAAERAARQNEKLRKTLHAYAAEIESLKKQQEIQKEANSILMEEAAARKSGFTKEEVQTMKKEHELQLATARKGARAAQITEQFNAQKLLAVKRIAEWDLWAMSPRFVLNERRGFVDSGPNCEPKNVKCGLEIIRRSDPQDPILRWYVIVKPQEEMELVKYSFQDADATPDPNNSLASLRKTLLKEGNLDFEGAKTIAGAWLRYQRDLVLVVIRSHPYYQDQLNEKKVKIEQECVKFFDRRLLFQIQKLVGVKKLRQFPLNCQNKSLRLGGTQATLVFYNLDVGQYDDYELDKMNVETWKALNF</sequence>
<dbReference type="Proteomes" id="UP000235786">
    <property type="component" value="Unassembled WGS sequence"/>
</dbReference>